<dbReference type="RefSeq" id="WP_338438170.1">
    <property type="nucleotide sequence ID" value="NZ_JAUYVH010000017.1"/>
</dbReference>
<comment type="caution">
    <text evidence="3">The sequence shown here is derived from an EMBL/GenBank/DDBJ whole genome shotgun (WGS) entry which is preliminary data.</text>
</comment>
<evidence type="ECO:0000256" key="1">
    <source>
        <dbReference type="SAM" id="MobiDB-lite"/>
    </source>
</evidence>
<dbReference type="EMBL" id="JAUYVH010000017">
    <property type="protein sequence ID" value="MDQ9172162.1"/>
    <property type="molecule type" value="Genomic_DNA"/>
</dbReference>
<reference evidence="3 4" key="1">
    <citation type="submission" date="2023-08" db="EMBL/GenBank/DDBJ databases">
        <title>Oxalobacteraceae gen .nov., isolated from river sludge outside the plant.</title>
        <authorList>
            <person name="Zhao S.Y."/>
        </authorList>
    </citation>
    <scope>NUCLEOTIDE SEQUENCE [LARGE SCALE GENOMIC DNA]</scope>
    <source>
        <strain evidence="3 4">R-40</strain>
    </source>
</reference>
<protein>
    <submittedName>
        <fullName evidence="3">Uncharacterized protein</fullName>
    </submittedName>
</protein>
<feature type="region of interest" description="Disordered" evidence="1">
    <location>
        <begin position="18"/>
        <end position="119"/>
    </location>
</feature>
<keyword evidence="4" id="KW-1185">Reference proteome</keyword>
<dbReference type="Proteomes" id="UP001225596">
    <property type="component" value="Unassembled WGS sequence"/>
</dbReference>
<accession>A0ABU1BT63</accession>
<evidence type="ECO:0000313" key="4">
    <source>
        <dbReference type="Proteomes" id="UP001225596"/>
    </source>
</evidence>
<feature type="compositionally biased region" description="Polar residues" evidence="1">
    <location>
        <begin position="83"/>
        <end position="96"/>
    </location>
</feature>
<sequence>MSFFRRLAIAAIAITPAVHAAQNPAESTDPADPSSAAAPFHYESAFSSYRSVKSDEATPDKVWSAANEEMGRLGGHAGHMKDGNTSLAPSSGNVGNATDASSAPPSAKPANHSSHGMHH</sequence>
<organism evidence="3 4">
    <name type="scientific">Keguizhuia sedimenti</name>
    <dbReference type="NCBI Taxonomy" id="3064264"/>
    <lineage>
        <taxon>Bacteria</taxon>
        <taxon>Pseudomonadati</taxon>
        <taxon>Pseudomonadota</taxon>
        <taxon>Betaproteobacteria</taxon>
        <taxon>Burkholderiales</taxon>
        <taxon>Oxalobacteraceae</taxon>
        <taxon>Keguizhuia</taxon>
    </lineage>
</organism>
<evidence type="ECO:0000256" key="2">
    <source>
        <dbReference type="SAM" id="SignalP"/>
    </source>
</evidence>
<name>A0ABU1BT63_9BURK</name>
<feature type="chain" id="PRO_5047493656" evidence="2">
    <location>
        <begin position="21"/>
        <end position="119"/>
    </location>
</feature>
<gene>
    <name evidence="3" type="ORF">Q8A64_17250</name>
</gene>
<feature type="compositionally biased region" description="Low complexity" evidence="1">
    <location>
        <begin position="97"/>
        <end position="119"/>
    </location>
</feature>
<keyword evidence="2" id="KW-0732">Signal</keyword>
<feature type="signal peptide" evidence="2">
    <location>
        <begin position="1"/>
        <end position="20"/>
    </location>
</feature>
<proteinExistence type="predicted"/>
<evidence type="ECO:0000313" key="3">
    <source>
        <dbReference type="EMBL" id="MDQ9172162.1"/>
    </source>
</evidence>
<feature type="compositionally biased region" description="Low complexity" evidence="1">
    <location>
        <begin position="18"/>
        <end position="39"/>
    </location>
</feature>